<keyword evidence="11 14" id="KW-0408">Iron</keyword>
<evidence type="ECO:0000256" key="6">
    <source>
        <dbReference type="ARBA" id="ARBA00022603"/>
    </source>
</evidence>
<comment type="cofactor">
    <cofactor evidence="14">
        <name>[4Fe-4S] cluster</name>
        <dbReference type="ChEBI" id="CHEBI:49883"/>
    </cofactor>
    <text evidence="14">Binds 1 [4Fe-4S] cluster. The cluster is coordinated with 3 cysteines and an exchangeable S-adenosyl-L-methionine.</text>
</comment>
<comment type="catalytic activity">
    <reaction evidence="14">
        <text>adenosine(2503) in 23S rRNA + 2 reduced [2Fe-2S]-[ferredoxin] + 2 S-adenosyl-L-methionine = 2-methyladenosine(2503) in 23S rRNA + 5'-deoxyadenosine + L-methionine + 2 oxidized [2Fe-2S]-[ferredoxin] + S-adenosyl-L-homocysteine</text>
        <dbReference type="Rhea" id="RHEA:42916"/>
        <dbReference type="Rhea" id="RHEA-COMP:10000"/>
        <dbReference type="Rhea" id="RHEA-COMP:10001"/>
        <dbReference type="Rhea" id="RHEA-COMP:10152"/>
        <dbReference type="Rhea" id="RHEA-COMP:10282"/>
        <dbReference type="ChEBI" id="CHEBI:17319"/>
        <dbReference type="ChEBI" id="CHEBI:33737"/>
        <dbReference type="ChEBI" id="CHEBI:33738"/>
        <dbReference type="ChEBI" id="CHEBI:57844"/>
        <dbReference type="ChEBI" id="CHEBI:57856"/>
        <dbReference type="ChEBI" id="CHEBI:59789"/>
        <dbReference type="ChEBI" id="CHEBI:74411"/>
        <dbReference type="ChEBI" id="CHEBI:74497"/>
        <dbReference type="EC" id="2.1.1.192"/>
    </reaction>
</comment>
<dbReference type="GO" id="GO:0046872">
    <property type="term" value="F:metal ion binding"/>
    <property type="evidence" value="ECO:0007669"/>
    <property type="project" value="UniProtKB-KW"/>
</dbReference>
<dbReference type="SFLD" id="SFLDF00275">
    <property type="entry name" value="adenosine_C2_methyltransferase"/>
    <property type="match status" value="1"/>
</dbReference>
<feature type="binding site" evidence="14">
    <location>
        <position position="137"/>
    </location>
    <ligand>
        <name>[4Fe-4S] cluster</name>
        <dbReference type="ChEBI" id="CHEBI:49883"/>
        <note>4Fe-4S-S-AdoMet</note>
    </ligand>
</feature>
<dbReference type="Gene3D" id="3.20.20.70">
    <property type="entry name" value="Aldolase class I"/>
    <property type="match status" value="1"/>
</dbReference>
<evidence type="ECO:0000256" key="2">
    <source>
        <dbReference type="ARBA" id="ARBA00007544"/>
    </source>
</evidence>
<dbReference type="Gene3D" id="1.10.150.530">
    <property type="match status" value="1"/>
</dbReference>
<keyword evidence="5 14" id="KW-0698">rRNA processing</keyword>
<dbReference type="GO" id="GO:0002935">
    <property type="term" value="F:tRNA (adenine(37)-C2)-methyltransferase activity"/>
    <property type="evidence" value="ECO:0007669"/>
    <property type="project" value="UniProtKB-UniRule"/>
</dbReference>
<dbReference type="InterPro" id="IPR004383">
    <property type="entry name" value="rRNA_lsu_MTrfase_RlmN/Cfr"/>
</dbReference>
<dbReference type="AlphaFoldDB" id="A0A7V2F5R5"/>
<comment type="catalytic activity">
    <reaction evidence="14">
        <text>adenosine(37) in tRNA + 2 reduced [2Fe-2S]-[ferredoxin] + 2 S-adenosyl-L-methionine = 2-methyladenosine(37) in tRNA + 5'-deoxyadenosine + L-methionine + 2 oxidized [2Fe-2S]-[ferredoxin] + S-adenosyl-L-homocysteine</text>
        <dbReference type="Rhea" id="RHEA:43332"/>
        <dbReference type="Rhea" id="RHEA-COMP:10000"/>
        <dbReference type="Rhea" id="RHEA-COMP:10001"/>
        <dbReference type="Rhea" id="RHEA-COMP:10162"/>
        <dbReference type="Rhea" id="RHEA-COMP:10485"/>
        <dbReference type="ChEBI" id="CHEBI:17319"/>
        <dbReference type="ChEBI" id="CHEBI:33737"/>
        <dbReference type="ChEBI" id="CHEBI:33738"/>
        <dbReference type="ChEBI" id="CHEBI:57844"/>
        <dbReference type="ChEBI" id="CHEBI:57856"/>
        <dbReference type="ChEBI" id="CHEBI:59789"/>
        <dbReference type="ChEBI" id="CHEBI:74411"/>
        <dbReference type="ChEBI" id="CHEBI:74497"/>
        <dbReference type="EC" id="2.1.1.192"/>
    </reaction>
</comment>
<evidence type="ECO:0000313" key="16">
    <source>
        <dbReference type="EMBL" id="HER95347.1"/>
    </source>
</evidence>
<evidence type="ECO:0000256" key="12">
    <source>
        <dbReference type="ARBA" id="ARBA00023014"/>
    </source>
</evidence>
<keyword evidence="9 14" id="KW-0819">tRNA processing</keyword>
<dbReference type="GO" id="GO:0019843">
    <property type="term" value="F:rRNA binding"/>
    <property type="evidence" value="ECO:0007669"/>
    <property type="project" value="UniProtKB-UniRule"/>
</dbReference>
<proteinExistence type="inferred from homology"/>
<organism evidence="16">
    <name type="scientific">Rhodothermus marinus</name>
    <name type="common">Rhodothermus obamensis</name>
    <dbReference type="NCBI Taxonomy" id="29549"/>
    <lineage>
        <taxon>Bacteria</taxon>
        <taxon>Pseudomonadati</taxon>
        <taxon>Rhodothermota</taxon>
        <taxon>Rhodothermia</taxon>
        <taxon>Rhodothermales</taxon>
        <taxon>Rhodothermaceae</taxon>
        <taxon>Rhodothermus</taxon>
    </lineage>
</organism>
<dbReference type="GO" id="GO:0070475">
    <property type="term" value="P:rRNA base methylation"/>
    <property type="evidence" value="ECO:0007669"/>
    <property type="project" value="UniProtKB-UniRule"/>
</dbReference>
<evidence type="ECO:0000256" key="10">
    <source>
        <dbReference type="ARBA" id="ARBA00022723"/>
    </source>
</evidence>
<evidence type="ECO:0000259" key="15">
    <source>
        <dbReference type="PROSITE" id="PS51918"/>
    </source>
</evidence>
<dbReference type="InterPro" id="IPR013785">
    <property type="entry name" value="Aldolase_TIM"/>
</dbReference>
<keyword evidence="10 14" id="KW-0479">Metal-binding</keyword>
<dbReference type="InterPro" id="IPR007197">
    <property type="entry name" value="rSAM"/>
</dbReference>
<evidence type="ECO:0000256" key="13">
    <source>
        <dbReference type="ARBA" id="ARBA00023157"/>
    </source>
</evidence>
<gene>
    <name evidence="14 16" type="primary">rlmN</name>
    <name evidence="16" type="ORF">ENO59_02345</name>
</gene>
<evidence type="ECO:0000256" key="8">
    <source>
        <dbReference type="ARBA" id="ARBA00022691"/>
    </source>
</evidence>
<feature type="active site" description="S-methylcysteine intermediate" evidence="14">
    <location>
        <position position="357"/>
    </location>
</feature>
<comment type="miscellaneous">
    <text evidence="14">Reaction proceeds by a ping-pong mechanism involving intermediate methylation of a conserved cysteine residue.</text>
</comment>
<dbReference type="PANTHER" id="PTHR30544:SF5">
    <property type="entry name" value="RADICAL SAM CORE DOMAIN-CONTAINING PROTEIN"/>
    <property type="match status" value="1"/>
</dbReference>
<dbReference type="Pfam" id="PF04055">
    <property type="entry name" value="Radical_SAM"/>
    <property type="match status" value="1"/>
</dbReference>
<dbReference type="PROSITE" id="PS51918">
    <property type="entry name" value="RADICAL_SAM"/>
    <property type="match status" value="1"/>
</dbReference>
<keyword evidence="7 14" id="KW-0808">Transferase</keyword>
<dbReference type="InterPro" id="IPR058240">
    <property type="entry name" value="rSAM_sf"/>
</dbReference>
<dbReference type="CDD" id="cd01335">
    <property type="entry name" value="Radical_SAM"/>
    <property type="match status" value="1"/>
</dbReference>
<keyword evidence="4 14" id="KW-0963">Cytoplasm</keyword>
<dbReference type="Pfam" id="PF21016">
    <property type="entry name" value="RlmN_N"/>
    <property type="match status" value="1"/>
</dbReference>
<feature type="binding site" evidence="14">
    <location>
        <position position="134"/>
    </location>
    <ligand>
        <name>[4Fe-4S] cluster</name>
        <dbReference type="ChEBI" id="CHEBI:49883"/>
        <note>4Fe-4S-S-AdoMet</note>
    </ligand>
</feature>
<comment type="subcellular location">
    <subcellularLocation>
        <location evidence="1 14">Cytoplasm</location>
    </subcellularLocation>
</comment>
<feature type="binding site" evidence="14">
    <location>
        <position position="213"/>
    </location>
    <ligand>
        <name>S-adenosyl-L-methionine</name>
        <dbReference type="ChEBI" id="CHEBI:59789"/>
    </ligand>
</feature>
<keyword evidence="3 14" id="KW-0004">4Fe-4S</keyword>
<protein>
    <recommendedName>
        <fullName evidence="14">Probable dual-specificity RNA methyltransferase RlmN</fullName>
        <ecNumber evidence="14">2.1.1.192</ecNumber>
    </recommendedName>
    <alternativeName>
        <fullName evidence="14">23S rRNA (adenine(2503)-C(2))-methyltransferase</fullName>
    </alternativeName>
    <alternativeName>
        <fullName evidence="14">23S rRNA m2A2503 methyltransferase</fullName>
    </alternativeName>
    <alternativeName>
        <fullName evidence="14">Ribosomal RNA large subunit methyltransferase N</fullName>
    </alternativeName>
    <alternativeName>
        <fullName evidence="14">tRNA (adenine(37)-C(2))-methyltransferase</fullName>
    </alternativeName>
    <alternativeName>
        <fullName evidence="14">tRNA m2A37 methyltransferase</fullName>
    </alternativeName>
</protein>
<keyword evidence="13 14" id="KW-1015">Disulfide bond</keyword>
<dbReference type="SFLD" id="SFLDS00029">
    <property type="entry name" value="Radical_SAM"/>
    <property type="match status" value="1"/>
</dbReference>
<feature type="binding site" evidence="14">
    <location>
        <begin position="236"/>
        <end position="238"/>
    </location>
    <ligand>
        <name>S-adenosyl-L-methionine</name>
        <dbReference type="ChEBI" id="CHEBI:59789"/>
    </ligand>
</feature>
<dbReference type="SUPFAM" id="SSF102114">
    <property type="entry name" value="Radical SAM enzymes"/>
    <property type="match status" value="1"/>
</dbReference>
<feature type="active site" description="Proton acceptor" evidence="14">
    <location>
        <position position="104"/>
    </location>
</feature>
<dbReference type="PANTHER" id="PTHR30544">
    <property type="entry name" value="23S RRNA METHYLTRANSFERASE"/>
    <property type="match status" value="1"/>
</dbReference>
<reference evidence="16" key="1">
    <citation type="journal article" date="2020" name="mSystems">
        <title>Genome- and Community-Level Interaction Insights into Carbon Utilization and Element Cycling Functions of Hydrothermarchaeota in Hydrothermal Sediment.</title>
        <authorList>
            <person name="Zhou Z."/>
            <person name="Liu Y."/>
            <person name="Xu W."/>
            <person name="Pan J."/>
            <person name="Luo Z.H."/>
            <person name="Li M."/>
        </authorList>
    </citation>
    <scope>NUCLEOTIDE SEQUENCE [LARGE SCALE GENOMIC DNA]</scope>
    <source>
        <strain evidence="16">SpSt-143</strain>
    </source>
</reference>
<dbReference type="GO" id="GO:0005737">
    <property type="term" value="C:cytoplasm"/>
    <property type="evidence" value="ECO:0007669"/>
    <property type="project" value="UniProtKB-SubCell"/>
</dbReference>
<dbReference type="InterPro" id="IPR048641">
    <property type="entry name" value="RlmN_N"/>
</dbReference>
<dbReference type="InterPro" id="IPR027492">
    <property type="entry name" value="RNA_MTrfase_RlmN"/>
</dbReference>
<feature type="binding site" evidence="14">
    <location>
        <begin position="181"/>
        <end position="182"/>
    </location>
    <ligand>
        <name>S-adenosyl-L-methionine</name>
        <dbReference type="ChEBI" id="CHEBI:59789"/>
    </ligand>
</feature>
<name>A0A7V2F5R5_RHOMR</name>
<dbReference type="GO" id="GO:0000049">
    <property type="term" value="F:tRNA binding"/>
    <property type="evidence" value="ECO:0007669"/>
    <property type="project" value="UniProtKB-UniRule"/>
</dbReference>
<evidence type="ECO:0000256" key="9">
    <source>
        <dbReference type="ARBA" id="ARBA00022694"/>
    </source>
</evidence>
<feature type="domain" description="Radical SAM core" evidence="15">
    <location>
        <begin position="116"/>
        <end position="352"/>
    </location>
</feature>
<sequence>MALKKPCLVVHAPALINLRTLSRAELEALAERLGEPRYRGRQLFKWLYGKGATSFAQMTDLPKTFREALERQACIRTLEPVRQLIARDQTVKVLFRLPSGRHVEAVLIPDVEASGQVRRLTVCVSSQVGCAMGCAFCATGLMGFQQNLTAGEIYDQVWQLNRLAEARFGRRITNVVYMGMGEPLLNYAAVLESIAFLTDPDGLGLSPRRITVSTVGLARRIRQLADEGVRFRLAVSLHAPTNAQRSAIMPVNRNEQTDLDDLIEAIRYFEQKTAQKVTYEYCLFEGFNDRPEDAQRLADIVAQAPGKVNLMLYNPVEGAPFRRPSEERLEAFLRVLVARGVTVTVRRSRGEEIQAACGQLAVREQSIAEAVS</sequence>
<dbReference type="InterPro" id="IPR040072">
    <property type="entry name" value="Methyltransferase_A"/>
</dbReference>
<evidence type="ECO:0000256" key="7">
    <source>
        <dbReference type="ARBA" id="ARBA00022679"/>
    </source>
</evidence>
<dbReference type="GO" id="GO:0070040">
    <property type="term" value="F:rRNA (adenine(2503)-C2-)-methyltransferase activity"/>
    <property type="evidence" value="ECO:0007669"/>
    <property type="project" value="UniProtKB-UniRule"/>
</dbReference>
<dbReference type="NCBIfam" id="TIGR00048">
    <property type="entry name" value="rRNA_mod_RlmN"/>
    <property type="match status" value="1"/>
</dbReference>
<dbReference type="SFLD" id="SFLDG01062">
    <property type="entry name" value="methyltransferase_(Class_A)"/>
    <property type="match status" value="1"/>
</dbReference>
<keyword evidence="8 14" id="KW-0949">S-adenosyl-L-methionine</keyword>
<evidence type="ECO:0000256" key="4">
    <source>
        <dbReference type="ARBA" id="ARBA00022490"/>
    </source>
</evidence>
<dbReference type="PIRSF" id="PIRSF006004">
    <property type="entry name" value="CHP00048"/>
    <property type="match status" value="1"/>
</dbReference>
<keyword evidence="12 14" id="KW-0411">Iron-sulfur</keyword>
<accession>A0A7V2F5R5</accession>
<dbReference type="FunFam" id="3.20.20.70:FF:000014">
    <property type="entry name" value="Probable dual-specificity RNA methyltransferase RlmN"/>
    <property type="match status" value="1"/>
</dbReference>
<evidence type="ECO:0000256" key="3">
    <source>
        <dbReference type="ARBA" id="ARBA00022485"/>
    </source>
</evidence>
<dbReference type="GO" id="GO:0030488">
    <property type="term" value="P:tRNA methylation"/>
    <property type="evidence" value="ECO:0007669"/>
    <property type="project" value="UniProtKB-UniRule"/>
</dbReference>
<keyword evidence="6 14" id="KW-0489">Methyltransferase</keyword>
<comment type="similarity">
    <text evidence="2 14">Belongs to the radical SAM superfamily. RlmN family.</text>
</comment>
<evidence type="ECO:0000256" key="14">
    <source>
        <dbReference type="HAMAP-Rule" id="MF_01849"/>
    </source>
</evidence>
<evidence type="ECO:0000256" key="5">
    <source>
        <dbReference type="ARBA" id="ARBA00022552"/>
    </source>
</evidence>
<dbReference type="GO" id="GO:0051539">
    <property type="term" value="F:4 iron, 4 sulfur cluster binding"/>
    <property type="evidence" value="ECO:0007669"/>
    <property type="project" value="UniProtKB-UniRule"/>
</dbReference>
<comment type="caution">
    <text evidence="14">Lacks conserved residue(s) required for the propagation of feature annotation.</text>
</comment>
<evidence type="ECO:0000256" key="1">
    <source>
        <dbReference type="ARBA" id="ARBA00004496"/>
    </source>
</evidence>
<feature type="binding site" evidence="14">
    <location>
        <position position="130"/>
    </location>
    <ligand>
        <name>[4Fe-4S] cluster</name>
        <dbReference type="ChEBI" id="CHEBI:49883"/>
        <note>4Fe-4S-S-AdoMet</note>
    </ligand>
</feature>
<evidence type="ECO:0000256" key="11">
    <source>
        <dbReference type="ARBA" id="ARBA00023004"/>
    </source>
</evidence>
<dbReference type="HAMAP" id="MF_01849">
    <property type="entry name" value="RNA_methyltr_RlmN"/>
    <property type="match status" value="1"/>
</dbReference>
<dbReference type="EC" id="2.1.1.192" evidence="14"/>
<comment type="function">
    <text evidence="14">Specifically methylates position 2 of adenine 2503 in 23S rRNA and position 2 of adenine 37 in tRNAs.</text>
</comment>
<dbReference type="EMBL" id="DSGB01000003">
    <property type="protein sequence ID" value="HER95347.1"/>
    <property type="molecule type" value="Genomic_DNA"/>
</dbReference>
<feature type="binding site" evidence="14">
    <location>
        <position position="314"/>
    </location>
    <ligand>
        <name>S-adenosyl-L-methionine</name>
        <dbReference type="ChEBI" id="CHEBI:59789"/>
    </ligand>
</feature>
<comment type="caution">
    <text evidence="16">The sequence shown here is derived from an EMBL/GenBank/DDBJ whole genome shotgun (WGS) entry which is preliminary data.</text>
</comment>